<keyword evidence="8 9" id="KW-0472">Membrane</keyword>
<dbReference type="Gene3D" id="3.90.550.50">
    <property type="match status" value="1"/>
</dbReference>
<keyword evidence="11" id="KW-1185">Reference proteome</keyword>
<dbReference type="AlphaFoldDB" id="A0A915D238"/>
<keyword evidence="3 9" id="KW-0808">Transferase</keyword>
<dbReference type="WBParaSite" id="jg15107">
    <property type="protein sequence ID" value="jg15107"/>
    <property type="gene ID" value="jg15107"/>
</dbReference>
<feature type="transmembrane region" description="Helical" evidence="9">
    <location>
        <begin position="7"/>
        <end position="26"/>
    </location>
</feature>
<dbReference type="Pfam" id="PF05679">
    <property type="entry name" value="CHGN"/>
    <property type="match status" value="1"/>
</dbReference>
<dbReference type="PANTHER" id="PTHR12369">
    <property type="entry name" value="CHONDROITIN SYNTHASE"/>
    <property type="match status" value="1"/>
</dbReference>
<dbReference type="InterPro" id="IPR051227">
    <property type="entry name" value="CS_glycosyltransferase"/>
</dbReference>
<evidence type="ECO:0000256" key="8">
    <source>
        <dbReference type="ARBA" id="ARBA00023136"/>
    </source>
</evidence>
<evidence type="ECO:0000256" key="9">
    <source>
        <dbReference type="RuleBase" id="RU364016"/>
    </source>
</evidence>
<reference evidence="12" key="1">
    <citation type="submission" date="2022-11" db="UniProtKB">
        <authorList>
            <consortium name="WormBaseParasite"/>
        </authorList>
    </citation>
    <scope>IDENTIFICATION</scope>
</reference>
<evidence type="ECO:0000256" key="10">
    <source>
        <dbReference type="SAM" id="MobiDB-lite"/>
    </source>
</evidence>
<keyword evidence="4 9" id="KW-0812">Transmembrane</keyword>
<dbReference type="Proteomes" id="UP000887574">
    <property type="component" value="Unplaced"/>
</dbReference>
<organism evidence="11 12">
    <name type="scientific">Ditylenchus dipsaci</name>
    <dbReference type="NCBI Taxonomy" id="166011"/>
    <lineage>
        <taxon>Eukaryota</taxon>
        <taxon>Metazoa</taxon>
        <taxon>Ecdysozoa</taxon>
        <taxon>Nematoda</taxon>
        <taxon>Chromadorea</taxon>
        <taxon>Rhabditida</taxon>
        <taxon>Tylenchina</taxon>
        <taxon>Tylenchomorpha</taxon>
        <taxon>Sphaerularioidea</taxon>
        <taxon>Anguinidae</taxon>
        <taxon>Anguininae</taxon>
        <taxon>Ditylenchus</taxon>
    </lineage>
</organism>
<keyword evidence="5 9" id="KW-0735">Signal-anchor</keyword>
<evidence type="ECO:0000313" key="12">
    <source>
        <dbReference type="WBParaSite" id="jg15107"/>
    </source>
</evidence>
<comment type="subcellular location">
    <subcellularLocation>
        <location evidence="1 9">Golgi apparatus</location>
        <location evidence="1 9">Golgi stack membrane</location>
        <topology evidence="1 9">Single-pass type II membrane protein</topology>
    </subcellularLocation>
</comment>
<sequence length="524" mass="59126">MIYGLRSFLPFGLGVLSSVLFAFFFFDNNASQRYNLKCAASKQASDVSSYIFSSKDWKVNKVVRARFAATELGIREKCIVIVLSQSSLSLAINGYLSPHVSRIQFFADASRIDAEMSSLPNLTPLHFNGQHSHSHILNSIFNMTFHENYDFMLFIPETTYVNPFALNRFVEQINWNNPQAFGYDDSGKCILKSGILLSNPAVQLLIQERHLCNSISASTDELALEMCIHHATNLSCSLLNQNSLFRWWHEESSESGSAIHDRIPLLSLTKEFNLSLTVSPLLSEMDARLLHKHFVTVEMNRLDVQVEDLTGSLVGFTQSTENELSWPVGLPPLSKPPNRYQVPVWEYFTQTKIFKNNPNQNVVLLAGDDALDVNEVVKAARSKVEVEKYSNAQFIRLRSGYRIFNAVRGMEYVVDLEYRSFGTEAKFLRRVWLCRPIYSTRLLNSVPYVKEDTDITIVIGIESLEQVRAASNCFKDMIGGCICSPGIKQGLGGVKEKVQIMAHRHSSPTTQTQQRLECSGHSHG</sequence>
<dbReference type="InterPro" id="IPR008428">
    <property type="entry name" value="Chond_GalNAc"/>
</dbReference>
<keyword evidence="6 9" id="KW-1133">Transmembrane helix</keyword>
<accession>A0A915D238</accession>
<evidence type="ECO:0000256" key="4">
    <source>
        <dbReference type="ARBA" id="ARBA00022692"/>
    </source>
</evidence>
<evidence type="ECO:0000256" key="5">
    <source>
        <dbReference type="ARBA" id="ARBA00022968"/>
    </source>
</evidence>
<feature type="compositionally biased region" description="Polar residues" evidence="10">
    <location>
        <begin position="507"/>
        <end position="516"/>
    </location>
</feature>
<protein>
    <recommendedName>
        <fullName evidence="9">Hexosyltransferase</fullName>
        <ecNumber evidence="9">2.4.1.-</ecNumber>
    </recommendedName>
</protein>
<evidence type="ECO:0000256" key="7">
    <source>
        <dbReference type="ARBA" id="ARBA00023034"/>
    </source>
</evidence>
<name>A0A915D238_9BILA</name>
<dbReference type="GO" id="GO:0032580">
    <property type="term" value="C:Golgi cisterna membrane"/>
    <property type="evidence" value="ECO:0007669"/>
    <property type="project" value="UniProtKB-SubCell"/>
</dbReference>
<evidence type="ECO:0000256" key="2">
    <source>
        <dbReference type="ARBA" id="ARBA00009239"/>
    </source>
</evidence>
<evidence type="ECO:0000256" key="1">
    <source>
        <dbReference type="ARBA" id="ARBA00004447"/>
    </source>
</evidence>
<keyword evidence="7 9" id="KW-0333">Golgi apparatus</keyword>
<dbReference type="GO" id="GO:0047238">
    <property type="term" value="F:glucuronosyl-N-acetylgalactosaminyl-proteoglycan 4-beta-N-acetylgalactosaminyltransferase activity"/>
    <property type="evidence" value="ECO:0007669"/>
    <property type="project" value="TreeGrafter"/>
</dbReference>
<proteinExistence type="inferred from homology"/>
<evidence type="ECO:0000256" key="3">
    <source>
        <dbReference type="ARBA" id="ARBA00022679"/>
    </source>
</evidence>
<evidence type="ECO:0000313" key="11">
    <source>
        <dbReference type="Proteomes" id="UP000887574"/>
    </source>
</evidence>
<feature type="region of interest" description="Disordered" evidence="10">
    <location>
        <begin position="504"/>
        <end position="524"/>
    </location>
</feature>
<comment type="similarity">
    <text evidence="2 9">Belongs to the chondroitin N-acetylgalactosaminyltransferase family.</text>
</comment>
<dbReference type="EC" id="2.4.1.-" evidence="9"/>
<dbReference type="PANTHER" id="PTHR12369:SF13">
    <property type="entry name" value="HEXOSYLTRANSFERASE"/>
    <property type="match status" value="1"/>
</dbReference>
<evidence type="ECO:0000256" key="6">
    <source>
        <dbReference type="ARBA" id="ARBA00022989"/>
    </source>
</evidence>